<dbReference type="Gene3D" id="3.40.50.1240">
    <property type="entry name" value="Phosphoglycerate mutase-like"/>
    <property type="match status" value="1"/>
</dbReference>
<evidence type="ECO:0000256" key="3">
    <source>
        <dbReference type="ARBA" id="ARBA00022801"/>
    </source>
</evidence>
<dbReference type="Proteomes" id="UP001392437">
    <property type="component" value="Unassembled WGS sequence"/>
</dbReference>
<comment type="caution">
    <text evidence="5">The sequence shown here is derived from an EMBL/GenBank/DDBJ whole genome shotgun (WGS) entry which is preliminary data.</text>
</comment>
<dbReference type="GO" id="GO:0016158">
    <property type="term" value="F:inositol hexakisphosphate 3-phosphatase activity"/>
    <property type="evidence" value="ECO:0007669"/>
    <property type="project" value="UniProtKB-EC"/>
</dbReference>
<dbReference type="InterPro" id="IPR000560">
    <property type="entry name" value="His_Pase_clade-2"/>
</dbReference>
<protein>
    <recommendedName>
        <fullName evidence="2">3-phytase</fullName>
        <ecNumber evidence="2">3.1.3.8</ecNumber>
    </recommendedName>
</protein>
<dbReference type="EC" id="3.1.3.8" evidence="2"/>
<dbReference type="AlphaFoldDB" id="A0AAW0QWZ0"/>
<accession>A0AAW0QWZ0</accession>
<comment type="similarity">
    <text evidence="1">Belongs to the histidine acid phosphatase family.</text>
</comment>
<dbReference type="PANTHER" id="PTHR11567">
    <property type="entry name" value="ACID PHOSPHATASE-RELATED"/>
    <property type="match status" value="1"/>
</dbReference>
<dbReference type="PROSITE" id="PS00616">
    <property type="entry name" value="HIS_ACID_PHOSPHAT_1"/>
    <property type="match status" value="1"/>
</dbReference>
<gene>
    <name evidence="5" type="ORF">PG999_006968</name>
</gene>
<evidence type="ECO:0000256" key="2">
    <source>
        <dbReference type="ARBA" id="ARBA00012632"/>
    </source>
</evidence>
<dbReference type="InterPro" id="IPR050645">
    <property type="entry name" value="Histidine_acid_phosphatase"/>
</dbReference>
<feature type="region of interest" description="Disordered" evidence="4">
    <location>
        <begin position="409"/>
        <end position="440"/>
    </location>
</feature>
<dbReference type="Pfam" id="PF00328">
    <property type="entry name" value="His_Phos_2"/>
    <property type="match status" value="1"/>
</dbReference>
<dbReference type="SUPFAM" id="SSF53254">
    <property type="entry name" value="Phosphoglycerate mutase-like"/>
    <property type="match status" value="1"/>
</dbReference>
<evidence type="ECO:0000313" key="6">
    <source>
        <dbReference type="Proteomes" id="UP001392437"/>
    </source>
</evidence>
<keyword evidence="6" id="KW-1185">Reference proteome</keyword>
<name>A0AAW0QWZ0_9PEZI</name>
<evidence type="ECO:0000313" key="5">
    <source>
        <dbReference type="EMBL" id="KAK8114899.1"/>
    </source>
</evidence>
<dbReference type="InterPro" id="IPR033379">
    <property type="entry name" value="Acid_Pase_AS"/>
</dbReference>
<feature type="compositionally biased region" description="Low complexity" evidence="4">
    <location>
        <begin position="430"/>
        <end position="440"/>
    </location>
</feature>
<evidence type="ECO:0000256" key="4">
    <source>
        <dbReference type="SAM" id="MobiDB-lite"/>
    </source>
</evidence>
<organism evidence="5 6">
    <name type="scientific">Apiospora kogelbergensis</name>
    <dbReference type="NCBI Taxonomy" id="1337665"/>
    <lineage>
        <taxon>Eukaryota</taxon>
        <taxon>Fungi</taxon>
        <taxon>Dikarya</taxon>
        <taxon>Ascomycota</taxon>
        <taxon>Pezizomycotina</taxon>
        <taxon>Sordariomycetes</taxon>
        <taxon>Xylariomycetidae</taxon>
        <taxon>Amphisphaeriales</taxon>
        <taxon>Apiosporaceae</taxon>
        <taxon>Apiospora</taxon>
    </lineage>
</organism>
<dbReference type="CDD" id="cd07061">
    <property type="entry name" value="HP_HAP_like"/>
    <property type="match status" value="1"/>
</dbReference>
<dbReference type="InterPro" id="IPR029033">
    <property type="entry name" value="His_PPase_superfam"/>
</dbReference>
<evidence type="ECO:0000256" key="1">
    <source>
        <dbReference type="ARBA" id="ARBA00005375"/>
    </source>
</evidence>
<proteinExistence type="inferred from homology"/>
<sequence length="555" mass="60220">MTTLTPRPPYTQDELKALYPPDLDLQLVQILLRHGERSPVSARFQNAGLPAFWPYCSAVTQLKAAVLDPSSSASSSSSHANKTTTPPHFSTLEWKRRLEAFGTHDEPVIASGPGGELDAICDMGMLTDTGRVTTYELGARLRHLYVDQLRFLPPALADADSLYLRATPIPRALESLKQTFTGLYPPRTRAPGFPAPSVLTRAPGDETLFPNDSNCRRFAALSRAFAQRAADRWNDTPDMAYLQKLYGAWMPEDSPRVAVDGKPRLSGIMDTVNSTLAHGPETRLPSKFYDKKGLAIVEKIGVEEWFAGYRESREYRALGIGALLGDVVSRMVGSAERSTADGEYEIAHNLSAAPIKKGTAATPIRFGLSGCHDTTLAAVLASLGAFEGDKWPPYTSHIAIEMFRKADHVRSPSAGQGDKSTKPMIPPTETRATSGADTTASSSWFGGLTSWFGGSSSVKPGAPPPGIGRKPTTDLTADEKRKLEGYYVRLRYNDAIVKVPGCSKPGNHLEGNDSFCTLEAFKSIVDKFVPKDWKAECKANLGAPAFPTKPEPAGY</sequence>
<dbReference type="EMBL" id="JAQQWP010000006">
    <property type="protein sequence ID" value="KAK8114899.1"/>
    <property type="molecule type" value="Genomic_DNA"/>
</dbReference>
<keyword evidence="3" id="KW-0378">Hydrolase</keyword>
<dbReference type="PANTHER" id="PTHR11567:SF110">
    <property type="entry name" value="2-PHOSPHOXYLOSE PHOSPHATASE 1"/>
    <property type="match status" value="1"/>
</dbReference>
<reference evidence="5 6" key="1">
    <citation type="submission" date="2023-01" db="EMBL/GenBank/DDBJ databases">
        <title>Analysis of 21 Apiospora genomes using comparative genomics revels a genus with tremendous synthesis potential of carbohydrate active enzymes and secondary metabolites.</title>
        <authorList>
            <person name="Sorensen T."/>
        </authorList>
    </citation>
    <scope>NUCLEOTIDE SEQUENCE [LARGE SCALE GENOMIC DNA]</scope>
    <source>
        <strain evidence="5 6">CBS 117206</strain>
    </source>
</reference>